<comment type="caution">
    <text evidence="3">The sequence shown here is derived from an EMBL/GenBank/DDBJ whole genome shotgun (WGS) entry which is preliminary data.</text>
</comment>
<dbReference type="SMART" id="SM00327">
    <property type="entry name" value="VWA"/>
    <property type="match status" value="1"/>
</dbReference>
<dbReference type="CDD" id="cd00198">
    <property type="entry name" value="vWFA"/>
    <property type="match status" value="1"/>
</dbReference>
<dbReference type="PROSITE" id="PS50234">
    <property type="entry name" value="VWFA"/>
    <property type="match status" value="1"/>
</dbReference>
<evidence type="ECO:0000313" key="4">
    <source>
        <dbReference type="Proteomes" id="UP000029999"/>
    </source>
</evidence>
<feature type="transmembrane region" description="Helical" evidence="1">
    <location>
        <begin position="49"/>
        <end position="71"/>
    </location>
</feature>
<dbReference type="RefSeq" id="WP_008290972.1">
    <property type="nucleotide sequence ID" value="NZ_JADFAB010000056.1"/>
</dbReference>
<feature type="transmembrane region" description="Helical" evidence="1">
    <location>
        <begin position="304"/>
        <end position="322"/>
    </location>
</feature>
<accession>A0A0A0BLM1</accession>
<dbReference type="STRING" id="392484.LP43_0427"/>
<gene>
    <name evidence="3" type="primary">mxaC</name>
    <name evidence="3" type="ORF">LP43_0427</name>
</gene>
<keyword evidence="1" id="KW-0812">Transmembrane</keyword>
<dbReference type="Pfam" id="PF13519">
    <property type="entry name" value="VWA_2"/>
    <property type="match status" value="1"/>
</dbReference>
<dbReference type="InterPro" id="IPR036465">
    <property type="entry name" value="vWFA_dom_sf"/>
</dbReference>
<dbReference type="AlphaFoldDB" id="A0A0A0BLM1"/>
<dbReference type="InterPro" id="IPR002035">
    <property type="entry name" value="VWF_A"/>
</dbReference>
<keyword evidence="1" id="KW-0472">Membrane</keyword>
<sequence>MNLAFSQPWLLLLLPLCLLPYFSSLFERQATPTIALITADTVTIWLNRLIHLFAAMAIGSIILGLAGIHLLEQTVTRTGSGAHIVFVLDRSASMNETFGGETPDEDEQSKAKAARRILSNFVTNRPHDLFGVAGFSTQPFYISPLTEHKTAIQAAINSMETPGLAFTNVAKGLGMGLSYFKAQPHTGSRVIVLVSDGAATLDHRAQKTLREWFERYRVSLYWFFLRTENGQGIYSEPESNRDDNPRVMPERYLHKFFNSLSVPYHAYEVDTPESLQAAIHELDELESLPLVYQEKIPRQPLAPVFYFIALLCTLLLVAVKSLEKKA</sequence>
<protein>
    <submittedName>
        <fullName evidence="3">MxaC protein</fullName>
    </submittedName>
</protein>
<organism evidence="3 4">
    <name type="scientific">Methylophaga thiooxydans</name>
    <dbReference type="NCBI Taxonomy" id="392484"/>
    <lineage>
        <taxon>Bacteria</taxon>
        <taxon>Pseudomonadati</taxon>
        <taxon>Pseudomonadota</taxon>
        <taxon>Gammaproteobacteria</taxon>
        <taxon>Thiotrichales</taxon>
        <taxon>Piscirickettsiaceae</taxon>
        <taxon>Methylophaga</taxon>
    </lineage>
</organism>
<evidence type="ECO:0000256" key="1">
    <source>
        <dbReference type="SAM" id="Phobius"/>
    </source>
</evidence>
<proteinExistence type="predicted"/>
<dbReference type="SUPFAM" id="SSF53300">
    <property type="entry name" value="vWA-like"/>
    <property type="match status" value="1"/>
</dbReference>
<name>A0A0A0BLM1_9GAMM</name>
<dbReference type="EMBL" id="JRQD01000001">
    <property type="protein sequence ID" value="KGM08004.1"/>
    <property type="molecule type" value="Genomic_DNA"/>
</dbReference>
<dbReference type="Gene3D" id="3.40.50.410">
    <property type="entry name" value="von Willebrand factor, type A domain"/>
    <property type="match status" value="1"/>
</dbReference>
<evidence type="ECO:0000313" key="3">
    <source>
        <dbReference type="EMBL" id="KGM08004.1"/>
    </source>
</evidence>
<reference evidence="3 4" key="1">
    <citation type="submission" date="2014-09" db="EMBL/GenBank/DDBJ databases">
        <authorList>
            <person name="Grob C."/>
            <person name="Taubert M."/>
            <person name="Howat A.M."/>
            <person name="Burns O.J."/>
            <person name="Dixon J.L."/>
            <person name="Chen Y."/>
            <person name="Murrell J.C."/>
        </authorList>
    </citation>
    <scope>NUCLEOTIDE SEQUENCE [LARGE SCALE GENOMIC DNA]</scope>
    <source>
        <strain evidence="3">L4</strain>
    </source>
</reference>
<dbReference type="Proteomes" id="UP000029999">
    <property type="component" value="Unassembled WGS sequence"/>
</dbReference>
<keyword evidence="1" id="KW-1133">Transmembrane helix</keyword>
<feature type="domain" description="VWFA" evidence="2">
    <location>
        <begin position="83"/>
        <end position="282"/>
    </location>
</feature>
<evidence type="ECO:0000259" key="2">
    <source>
        <dbReference type="PROSITE" id="PS50234"/>
    </source>
</evidence>